<evidence type="ECO:0000313" key="4">
    <source>
        <dbReference type="EMBL" id="PIA32632.1"/>
    </source>
</evidence>
<evidence type="ECO:0000259" key="3">
    <source>
        <dbReference type="Pfam" id="PF21369"/>
    </source>
</evidence>
<dbReference type="STRING" id="218851.A0A2G5CMU1"/>
<dbReference type="Pfam" id="PF21369">
    <property type="entry name" value="STL11_N"/>
    <property type="match status" value="1"/>
</dbReference>
<dbReference type="Proteomes" id="UP000230069">
    <property type="component" value="Unassembled WGS sequence"/>
</dbReference>
<feature type="region of interest" description="Disordered" evidence="2">
    <location>
        <begin position="105"/>
        <end position="135"/>
    </location>
</feature>
<accession>A0A2G5CMU1</accession>
<feature type="compositionally biased region" description="Basic residues" evidence="2">
    <location>
        <begin position="105"/>
        <end position="117"/>
    </location>
</feature>
<sequence length="135" mass="15563">MANNLEEQVQVEEEPLYMTFTKLCYPCCDKLSNSYSEESYDEECKLCSLPFRVSSWRVFQNSVSEIRKSEICFSCSKLHSVCQRCGTDPDGFLNTFPTLVFPRRRRSTRRRRVRRSGGHSNLATATPPSLAAPFF</sequence>
<reference evidence="4 5" key="1">
    <citation type="submission" date="2017-09" db="EMBL/GenBank/DDBJ databases">
        <title>WGS assembly of Aquilegia coerulea Goldsmith.</title>
        <authorList>
            <person name="Hodges S."/>
            <person name="Kramer E."/>
            <person name="Nordborg M."/>
            <person name="Tomkins J."/>
            <person name="Borevitz J."/>
            <person name="Derieg N."/>
            <person name="Yan J."/>
            <person name="Mihaltcheva S."/>
            <person name="Hayes R.D."/>
            <person name="Rokhsar D."/>
        </authorList>
    </citation>
    <scope>NUCLEOTIDE SEQUENCE [LARGE SCALE GENOMIC DNA]</scope>
    <source>
        <strain evidence="5">cv. Goldsmith</strain>
    </source>
</reference>
<evidence type="ECO:0000313" key="5">
    <source>
        <dbReference type="Proteomes" id="UP000230069"/>
    </source>
</evidence>
<evidence type="ECO:0000256" key="1">
    <source>
        <dbReference type="ARBA" id="ARBA00022884"/>
    </source>
</evidence>
<proteinExistence type="predicted"/>
<dbReference type="InterPro" id="IPR048995">
    <property type="entry name" value="STL11/RBM22-like_N"/>
</dbReference>
<dbReference type="OrthoDB" id="10647446at2759"/>
<dbReference type="EMBL" id="KZ305061">
    <property type="protein sequence ID" value="PIA32632.1"/>
    <property type="molecule type" value="Genomic_DNA"/>
</dbReference>
<keyword evidence="1" id="KW-0694">RNA-binding</keyword>
<protein>
    <recommendedName>
        <fullName evidence="3">STL11/RBM22-like N-terminal domain-containing protein</fullName>
    </recommendedName>
</protein>
<name>A0A2G5CMU1_AQUCA</name>
<feature type="domain" description="STL11/RBM22-like N-terminal" evidence="3">
    <location>
        <begin position="35"/>
        <end position="88"/>
    </location>
</feature>
<dbReference type="InParanoid" id="A0A2G5CMU1"/>
<organism evidence="4 5">
    <name type="scientific">Aquilegia coerulea</name>
    <name type="common">Rocky mountain columbine</name>
    <dbReference type="NCBI Taxonomy" id="218851"/>
    <lineage>
        <taxon>Eukaryota</taxon>
        <taxon>Viridiplantae</taxon>
        <taxon>Streptophyta</taxon>
        <taxon>Embryophyta</taxon>
        <taxon>Tracheophyta</taxon>
        <taxon>Spermatophyta</taxon>
        <taxon>Magnoliopsida</taxon>
        <taxon>Ranunculales</taxon>
        <taxon>Ranunculaceae</taxon>
        <taxon>Thalictroideae</taxon>
        <taxon>Aquilegia</taxon>
    </lineage>
</organism>
<dbReference type="AlphaFoldDB" id="A0A2G5CMU1"/>
<gene>
    <name evidence="4" type="ORF">AQUCO_04400074v1</name>
</gene>
<feature type="compositionally biased region" description="Low complexity" evidence="2">
    <location>
        <begin position="122"/>
        <end position="135"/>
    </location>
</feature>
<evidence type="ECO:0000256" key="2">
    <source>
        <dbReference type="SAM" id="MobiDB-lite"/>
    </source>
</evidence>
<keyword evidence="5" id="KW-1185">Reference proteome</keyword>
<dbReference type="GO" id="GO:0003723">
    <property type="term" value="F:RNA binding"/>
    <property type="evidence" value="ECO:0007669"/>
    <property type="project" value="UniProtKB-KW"/>
</dbReference>